<dbReference type="InterPro" id="IPR035979">
    <property type="entry name" value="RBD_domain_sf"/>
</dbReference>
<dbReference type="InterPro" id="IPR000504">
    <property type="entry name" value="RRM_dom"/>
</dbReference>
<evidence type="ECO:0000256" key="5">
    <source>
        <dbReference type="HAMAP-Rule" id="MF_03006"/>
    </source>
</evidence>
<dbReference type="EMBL" id="LN483211">
    <property type="protein sequence ID" value="CDZ97550.1"/>
    <property type="molecule type" value="Genomic_DNA"/>
</dbReference>
<name>A0A0F7SGP7_PHARH</name>
<evidence type="ECO:0000259" key="8">
    <source>
        <dbReference type="PROSITE" id="PS50102"/>
    </source>
</evidence>
<comment type="subcellular location">
    <subcellularLocation>
        <location evidence="5">Cytoplasm</location>
    </subcellularLocation>
</comment>
<gene>
    <name evidence="5" type="primary">TIF35</name>
</gene>
<feature type="domain" description="RRM" evidence="8">
    <location>
        <begin position="209"/>
        <end position="292"/>
    </location>
</feature>
<dbReference type="SMART" id="SM00360">
    <property type="entry name" value="RRM"/>
    <property type="match status" value="1"/>
</dbReference>
<dbReference type="GO" id="GO:0016282">
    <property type="term" value="C:eukaryotic 43S preinitiation complex"/>
    <property type="evidence" value="ECO:0007669"/>
    <property type="project" value="UniProtKB-UniRule"/>
</dbReference>
<proteinExistence type="inferred from homology"/>
<feature type="compositionally biased region" description="Polar residues" evidence="7">
    <location>
        <begin position="83"/>
        <end position="93"/>
    </location>
</feature>
<keyword evidence="1 5" id="KW-0963">Cytoplasm</keyword>
<keyword evidence="4 5" id="KW-0648">Protein biosynthesis</keyword>
<evidence type="ECO:0000256" key="6">
    <source>
        <dbReference type="PROSITE-ProRule" id="PRU00176"/>
    </source>
</evidence>
<dbReference type="InterPro" id="IPR012677">
    <property type="entry name" value="Nucleotide-bd_a/b_plait_sf"/>
</dbReference>
<dbReference type="HAMAP" id="MF_03006">
    <property type="entry name" value="eIF3g"/>
    <property type="match status" value="1"/>
</dbReference>
<dbReference type="GO" id="GO:0003743">
    <property type="term" value="F:translation initiation factor activity"/>
    <property type="evidence" value="ECO:0007669"/>
    <property type="project" value="UniProtKB-UniRule"/>
</dbReference>
<protein>
    <recommendedName>
        <fullName evidence="5">Eukaryotic translation initiation factor 3 subunit G</fullName>
        <shortName evidence="5">eIF3g</shortName>
    </recommendedName>
    <alternativeName>
        <fullName evidence="5">Eukaryotic translation initiation factor 3 RNA-binding subunit</fullName>
        <shortName evidence="5">eIF-3 RNA-binding subunit</shortName>
    </alternativeName>
    <alternativeName>
        <fullName evidence="5">Translation initiation factor eIF3 p33 subunit homolog</fullName>
        <shortName evidence="5">eIF3 p33 homolog</shortName>
    </alternativeName>
</protein>
<comment type="subunit">
    <text evidence="5">Component of the eukaryotic translation initiation factor 3 (eIF-3) complex.</text>
</comment>
<dbReference type="SUPFAM" id="SSF54928">
    <property type="entry name" value="RNA-binding domain, RBD"/>
    <property type="match status" value="1"/>
</dbReference>
<dbReference type="Pfam" id="PF00076">
    <property type="entry name" value="RRM_1"/>
    <property type="match status" value="1"/>
</dbReference>
<dbReference type="InterPro" id="IPR017334">
    <property type="entry name" value="eIF3_g"/>
</dbReference>
<dbReference type="Pfam" id="PF12353">
    <property type="entry name" value="eIF3g"/>
    <property type="match status" value="1"/>
</dbReference>
<dbReference type="GO" id="GO:0003723">
    <property type="term" value="F:RNA binding"/>
    <property type="evidence" value="ECO:0007669"/>
    <property type="project" value="UniProtKB-UniRule"/>
</dbReference>
<organism evidence="9">
    <name type="scientific">Phaffia rhodozyma</name>
    <name type="common">Yeast</name>
    <name type="synonym">Xanthophyllomyces dendrorhous</name>
    <dbReference type="NCBI Taxonomy" id="264483"/>
    <lineage>
        <taxon>Eukaryota</taxon>
        <taxon>Fungi</taxon>
        <taxon>Dikarya</taxon>
        <taxon>Basidiomycota</taxon>
        <taxon>Agaricomycotina</taxon>
        <taxon>Tremellomycetes</taxon>
        <taxon>Cystofilobasidiales</taxon>
        <taxon>Mrakiaceae</taxon>
        <taxon>Phaffia</taxon>
    </lineage>
</organism>
<dbReference type="PROSITE" id="PS50102">
    <property type="entry name" value="RRM"/>
    <property type="match status" value="1"/>
</dbReference>
<feature type="region of interest" description="Disordered" evidence="7">
    <location>
        <begin position="144"/>
        <end position="209"/>
    </location>
</feature>
<evidence type="ECO:0000256" key="3">
    <source>
        <dbReference type="ARBA" id="ARBA00022884"/>
    </source>
</evidence>
<comment type="function">
    <text evidence="5">RNA-binding component of the eukaryotic translation initiation factor 3 (eIF-3) complex, which is involved in protein synthesis of a specialized repertoire of mRNAs and, together with other initiation factors, stimulates binding of mRNA and methionyl-tRNAi to the 40S ribosome. The eIF-3 complex specifically targets and initiates translation of a subset of mRNAs involved in cell proliferation. This subunit can bind 18S rRNA.</text>
</comment>
<accession>A0A0F7SGP7</accession>
<dbReference type="GO" id="GO:0033290">
    <property type="term" value="C:eukaryotic 48S preinitiation complex"/>
    <property type="evidence" value="ECO:0007669"/>
    <property type="project" value="UniProtKB-UniRule"/>
</dbReference>
<dbReference type="PIRSF" id="PIRSF037949">
    <property type="entry name" value="Transl_init_eIF-3_RNA-bind"/>
    <property type="match status" value="1"/>
</dbReference>
<evidence type="ECO:0000313" key="9">
    <source>
        <dbReference type="EMBL" id="CDZ97550.1"/>
    </source>
</evidence>
<dbReference type="Gene3D" id="3.30.70.330">
    <property type="match status" value="1"/>
</dbReference>
<reference evidence="9" key="1">
    <citation type="submission" date="2014-08" db="EMBL/GenBank/DDBJ databases">
        <authorList>
            <person name="Sharma Rahul"/>
            <person name="Thines Marco"/>
        </authorList>
    </citation>
    <scope>NUCLEOTIDE SEQUENCE</scope>
</reference>
<dbReference type="GO" id="GO:0001732">
    <property type="term" value="P:formation of cytoplasmic translation initiation complex"/>
    <property type="evidence" value="ECO:0007669"/>
    <property type="project" value="UniProtKB-UniRule"/>
</dbReference>
<evidence type="ECO:0000256" key="7">
    <source>
        <dbReference type="SAM" id="MobiDB-lite"/>
    </source>
</evidence>
<dbReference type="AlphaFoldDB" id="A0A0F7SGP7"/>
<keyword evidence="2 5" id="KW-0396">Initiation factor</keyword>
<dbReference type="PANTHER" id="PTHR10352">
    <property type="entry name" value="EUKARYOTIC TRANSLATION INITIATION FACTOR 3 SUBUNIT G"/>
    <property type="match status" value="1"/>
</dbReference>
<evidence type="ECO:0000256" key="2">
    <source>
        <dbReference type="ARBA" id="ARBA00022540"/>
    </source>
</evidence>
<dbReference type="CDD" id="cd12408">
    <property type="entry name" value="RRM_eIF3G_like"/>
    <property type="match status" value="1"/>
</dbReference>
<keyword evidence="3 6" id="KW-0694">RNA-binding</keyword>
<dbReference type="GO" id="GO:0005852">
    <property type="term" value="C:eukaryotic translation initiation factor 3 complex"/>
    <property type="evidence" value="ECO:0007669"/>
    <property type="project" value="UniProtKB-UniRule"/>
</dbReference>
<feature type="region of interest" description="Disordered" evidence="7">
    <location>
        <begin position="72"/>
        <end position="94"/>
    </location>
</feature>
<dbReference type="CDD" id="cd12933">
    <property type="entry name" value="eIF3G"/>
    <property type="match status" value="1"/>
</dbReference>
<evidence type="ECO:0000256" key="1">
    <source>
        <dbReference type="ARBA" id="ARBA00022490"/>
    </source>
</evidence>
<comment type="similarity">
    <text evidence="5">Belongs to the eIF-3 subunit G family.</text>
</comment>
<dbReference type="InterPro" id="IPR034240">
    <property type="entry name" value="eIF3G_RRM"/>
</dbReference>
<dbReference type="InterPro" id="IPR024675">
    <property type="entry name" value="eIF3g_N"/>
</dbReference>
<evidence type="ECO:0000256" key="4">
    <source>
        <dbReference type="ARBA" id="ARBA00022917"/>
    </source>
</evidence>
<sequence length="298" mass="32085">MSTAAKTNWADDVDETEVLPAKTETVGSDGVTTIVEWKFNDDGKKVKITRKIKRTLSKQQVSHVVAERKSWAKFGAERGNPAGPQNATTTVGENMQFKLGVGKATEEVKEAEDDPKNALKAKKIVCRLCKGDHFTSKCPYKETLEGLGPDTSETPDFGAEPTPAEAAAPASTGGKYVPPSMRGARAGQPSADSRYPGGGGGGGSREDLPTLRVTNVSDDVEEDDLRELFEQAIRGTHGRVARVYIGKDRETGVKKGYAFVSFDTREVAQRAIDKVHGQGYANLILNVAFSTPRTPKDA</sequence>
<feature type="compositionally biased region" description="Low complexity" evidence="7">
    <location>
        <begin position="159"/>
        <end position="170"/>
    </location>
</feature>